<keyword evidence="2" id="KW-1185">Reference proteome</keyword>
<accession>A0ABV3PRI4</accession>
<dbReference type="Proteomes" id="UP001555786">
    <property type="component" value="Unassembled WGS sequence"/>
</dbReference>
<sequence length="340" mass="38186">MQSPDAIATHAYFGQVTADGWDLIFHPPANRSDVAYRAGYMCHPTREHYEALLPRLPAFEAFCRNLEENDRRVREHFCSWPPSAGAFELVCAMMGGDDELLPSSLTPYPYDQRPFALQYRAIDQAAWEFAGIPWWPPVFAALFDATGNFSGIEYQVEQAMRDLPDSIAPSRWEAGYRHSFFGRRKLSDFSRLVTPMVAGRKVPFDLFMTKKTMAAFEPEHLDPFVPLVEKLDRLDAGVRSGFPEALRMEWLEERFTYGTPTLRRALDQIFPDAADPGAVSPQAFAAALVLKRGCFSLSPEKSGGAALTLDYAILPARNDNELFAAKFSLDGELLDLVIES</sequence>
<proteinExistence type="predicted"/>
<evidence type="ECO:0000313" key="2">
    <source>
        <dbReference type="Proteomes" id="UP001555786"/>
    </source>
</evidence>
<protein>
    <submittedName>
        <fullName evidence="1">Uncharacterized protein</fullName>
    </submittedName>
</protein>
<name>A0ABV3PRI4_9HYPH</name>
<dbReference type="EMBL" id="JBFNQD010000008">
    <property type="protein sequence ID" value="MEW9308249.1"/>
    <property type="molecule type" value="Genomic_DNA"/>
</dbReference>
<dbReference type="RefSeq" id="WP_367625406.1">
    <property type="nucleotide sequence ID" value="NZ_JBFNQD010000008.1"/>
</dbReference>
<evidence type="ECO:0000313" key="1">
    <source>
        <dbReference type="EMBL" id="MEW9308249.1"/>
    </source>
</evidence>
<reference evidence="1 2" key="1">
    <citation type="submission" date="2024-07" db="EMBL/GenBank/DDBJ databases">
        <title>Description of Labrys sedimenti sp. nov., isolated from a diclofenac-degrading enrichment culture.</title>
        <authorList>
            <person name="Tancsics A."/>
            <person name="Csepanyi A."/>
        </authorList>
    </citation>
    <scope>NUCLEOTIDE SEQUENCE [LARGE SCALE GENOMIC DNA]</scope>
    <source>
        <strain evidence="1 2">LMG 23578</strain>
    </source>
</reference>
<comment type="caution">
    <text evidence="1">The sequence shown here is derived from an EMBL/GenBank/DDBJ whole genome shotgun (WGS) entry which is preliminary data.</text>
</comment>
<organism evidence="1 2">
    <name type="scientific">Labrys neptuniae</name>
    <dbReference type="NCBI Taxonomy" id="376174"/>
    <lineage>
        <taxon>Bacteria</taxon>
        <taxon>Pseudomonadati</taxon>
        <taxon>Pseudomonadota</taxon>
        <taxon>Alphaproteobacteria</taxon>
        <taxon>Hyphomicrobiales</taxon>
        <taxon>Xanthobacteraceae</taxon>
        <taxon>Labrys</taxon>
    </lineage>
</organism>
<gene>
    <name evidence="1" type="ORF">ABXS05_22025</name>
</gene>